<evidence type="ECO:0000256" key="3">
    <source>
        <dbReference type="ARBA" id="ARBA00022723"/>
    </source>
</evidence>
<evidence type="ECO:0000259" key="13">
    <source>
        <dbReference type="PROSITE" id="PS51656"/>
    </source>
</evidence>
<accession>A0A8E1QX77</accession>
<dbReference type="PANTHER" id="PTHR43560">
    <property type="entry name" value="ION-TRANSLOCATING OXIDOREDUCTASE COMPLEX SUBUNIT B"/>
    <property type="match status" value="1"/>
</dbReference>
<evidence type="ECO:0000256" key="7">
    <source>
        <dbReference type="ARBA" id="ARBA00023004"/>
    </source>
</evidence>
<feature type="binding site" evidence="10">
    <location>
        <position position="145"/>
    </location>
    <ligand>
        <name>[4Fe-4S] cluster</name>
        <dbReference type="ChEBI" id="CHEBI:49883"/>
        <label>2</label>
    </ligand>
</feature>
<dbReference type="Pfam" id="PF04060">
    <property type="entry name" value="FeS"/>
    <property type="match status" value="1"/>
</dbReference>
<dbReference type="EC" id="7.-.-.-" evidence="10"/>
<feature type="region of interest" description="Disordered" evidence="11">
    <location>
        <begin position="284"/>
        <end position="309"/>
    </location>
</feature>
<keyword evidence="2 10" id="KW-0004">4Fe-4S</keyword>
<keyword evidence="15" id="KW-1185">Reference proteome</keyword>
<feature type="binding site" evidence="10">
    <location>
        <position position="155"/>
    </location>
    <ligand>
        <name>[4Fe-4S] cluster</name>
        <dbReference type="ChEBI" id="CHEBI:49883"/>
        <label>3</label>
    </ligand>
</feature>
<feature type="binding site" evidence="10">
    <location>
        <position position="57"/>
    </location>
    <ligand>
        <name>[4Fe-4S] cluster</name>
        <dbReference type="ChEBI" id="CHEBI:49883"/>
        <label>1</label>
    </ligand>
</feature>
<name>A0A8E1QX77_9BACT</name>
<feature type="domain" description="4Fe-4S ferredoxin-type" evidence="12">
    <location>
        <begin position="215"/>
        <end position="243"/>
    </location>
</feature>
<dbReference type="GO" id="GO:0022900">
    <property type="term" value="P:electron transport chain"/>
    <property type="evidence" value="ECO:0007669"/>
    <property type="project" value="UniProtKB-UniRule"/>
</dbReference>
<evidence type="ECO:0000256" key="2">
    <source>
        <dbReference type="ARBA" id="ARBA00022485"/>
    </source>
</evidence>
<feature type="binding site" evidence="10">
    <location>
        <position position="52"/>
    </location>
    <ligand>
        <name>[4Fe-4S] cluster</name>
        <dbReference type="ChEBI" id="CHEBI:49883"/>
        <label>1</label>
    </ligand>
</feature>
<protein>
    <recommendedName>
        <fullName evidence="10">Ion-translocating oxidoreductase complex subunit B</fullName>
        <ecNumber evidence="10">7.-.-.-</ecNumber>
    </recommendedName>
    <alternativeName>
        <fullName evidence="10">Rnf electron transport complex subunit B</fullName>
    </alternativeName>
</protein>
<feature type="compositionally biased region" description="Polar residues" evidence="11">
    <location>
        <begin position="284"/>
        <end position="301"/>
    </location>
</feature>
<feature type="domain" description="4Fe-4S ferredoxin-type" evidence="12">
    <location>
        <begin position="145"/>
        <end position="165"/>
    </location>
</feature>
<dbReference type="PROSITE" id="PS00198">
    <property type="entry name" value="4FE4S_FER_1"/>
    <property type="match status" value="2"/>
</dbReference>
<organism evidence="14 15">
    <name type="scientific">Xylanibacter rarus</name>
    <dbReference type="NCBI Taxonomy" id="1676614"/>
    <lineage>
        <taxon>Bacteria</taxon>
        <taxon>Pseudomonadati</taxon>
        <taxon>Bacteroidota</taxon>
        <taxon>Bacteroidia</taxon>
        <taxon>Bacteroidales</taxon>
        <taxon>Prevotellaceae</taxon>
        <taxon>Xylanibacter</taxon>
    </lineage>
</organism>
<evidence type="ECO:0000256" key="6">
    <source>
        <dbReference type="ARBA" id="ARBA00022982"/>
    </source>
</evidence>
<evidence type="ECO:0000313" key="15">
    <source>
        <dbReference type="Proteomes" id="UP000036951"/>
    </source>
</evidence>
<comment type="function">
    <text evidence="10">Part of a membrane-bound complex that couples electron transfer with translocation of ions across the membrane.</text>
</comment>
<keyword evidence="3 10" id="KW-0479">Metal-binding</keyword>
<feature type="binding site" evidence="10">
    <location>
        <position position="78"/>
    </location>
    <ligand>
        <name>[4Fe-4S] cluster</name>
        <dbReference type="ChEBI" id="CHEBI:49883"/>
        <label>1</label>
    </ligand>
</feature>
<keyword evidence="9 10" id="KW-0472">Membrane</keyword>
<feature type="binding site" evidence="10">
    <location>
        <position position="179"/>
    </location>
    <ligand>
        <name>[4Fe-4S] cluster</name>
        <dbReference type="ChEBI" id="CHEBI:49883"/>
        <label>3</label>
    </ligand>
</feature>
<keyword evidence="7 10" id="KW-0408">Iron</keyword>
<dbReference type="InterPro" id="IPR010207">
    <property type="entry name" value="Elect_transpt_cplx_RnfB/RsxB"/>
</dbReference>
<evidence type="ECO:0000256" key="9">
    <source>
        <dbReference type="ARBA" id="ARBA00023136"/>
    </source>
</evidence>
<dbReference type="Gene3D" id="1.10.15.40">
    <property type="entry name" value="Electron transport complex subunit B, putative Fe-S cluster"/>
    <property type="match status" value="1"/>
</dbReference>
<feature type="binding site" evidence="10">
    <location>
        <position position="49"/>
    </location>
    <ligand>
        <name>[4Fe-4S] cluster</name>
        <dbReference type="ChEBI" id="CHEBI:49883"/>
        <label>1</label>
    </ligand>
</feature>
<dbReference type="GO" id="GO:0051539">
    <property type="term" value="F:4 iron, 4 sulfur cluster binding"/>
    <property type="evidence" value="ECO:0007669"/>
    <property type="project" value="UniProtKB-UniRule"/>
</dbReference>
<dbReference type="Proteomes" id="UP000036951">
    <property type="component" value="Unassembled WGS sequence"/>
</dbReference>
<dbReference type="PROSITE" id="PS51656">
    <property type="entry name" value="4FE4S"/>
    <property type="match status" value="1"/>
</dbReference>
<feature type="binding site" evidence="10">
    <location>
        <position position="182"/>
    </location>
    <ligand>
        <name>[4Fe-4S] cluster</name>
        <dbReference type="ChEBI" id="CHEBI:49883"/>
        <label>3</label>
    </ligand>
</feature>
<keyword evidence="8 10" id="KW-0411">Iron-sulfur</keyword>
<feature type="binding site" evidence="10">
    <location>
        <position position="176"/>
    </location>
    <ligand>
        <name>[4Fe-4S] cluster</name>
        <dbReference type="ChEBI" id="CHEBI:49883"/>
        <label>3</label>
    </ligand>
</feature>
<feature type="binding site" evidence="10">
    <location>
        <position position="141"/>
    </location>
    <ligand>
        <name>[4Fe-4S] cluster</name>
        <dbReference type="ChEBI" id="CHEBI:49883"/>
        <label>2</label>
    </ligand>
</feature>
<evidence type="ECO:0000256" key="1">
    <source>
        <dbReference type="ARBA" id="ARBA00022448"/>
    </source>
</evidence>
<keyword evidence="6 10" id="KW-0249">Electron transport</keyword>
<evidence type="ECO:0000259" key="12">
    <source>
        <dbReference type="PROSITE" id="PS51379"/>
    </source>
</evidence>
<evidence type="ECO:0000256" key="11">
    <source>
        <dbReference type="SAM" id="MobiDB-lite"/>
    </source>
</evidence>
<dbReference type="HAMAP" id="MF_00463">
    <property type="entry name" value="RsxB_RnfB"/>
    <property type="match status" value="1"/>
</dbReference>
<dbReference type="PANTHER" id="PTHR43560:SF1">
    <property type="entry name" value="ION-TRANSLOCATING OXIDOREDUCTASE COMPLEX SUBUNIT B"/>
    <property type="match status" value="1"/>
</dbReference>
<dbReference type="InterPro" id="IPR007202">
    <property type="entry name" value="4Fe-4S_dom"/>
</dbReference>
<dbReference type="PROSITE" id="PS51379">
    <property type="entry name" value="4FE4S_FER_2"/>
    <property type="match status" value="4"/>
</dbReference>
<feature type="binding site" evidence="10">
    <location>
        <position position="151"/>
    </location>
    <ligand>
        <name>[4Fe-4S] cluster</name>
        <dbReference type="ChEBI" id="CHEBI:49883"/>
        <label>2</label>
    </ligand>
</feature>
<evidence type="ECO:0000256" key="5">
    <source>
        <dbReference type="ARBA" id="ARBA00022967"/>
    </source>
</evidence>
<proteinExistence type="inferred from homology"/>
<dbReference type="InterPro" id="IPR017900">
    <property type="entry name" value="4Fe4S_Fe_S_CS"/>
</dbReference>
<evidence type="ECO:0000313" key="14">
    <source>
        <dbReference type="EMBL" id="KOO67584.1"/>
    </source>
</evidence>
<gene>
    <name evidence="10" type="primary">rnfB</name>
    <name evidence="14" type="ORF">ACU52_12775</name>
</gene>
<comment type="cofactor">
    <cofactor evidence="10">
        <name>[4Fe-4S] cluster</name>
        <dbReference type="ChEBI" id="CHEBI:49883"/>
    </cofactor>
    <text evidence="10">Binds 3 [4Fe-4S] clusters.</text>
</comment>
<dbReference type="Pfam" id="PF00037">
    <property type="entry name" value="Fer4"/>
    <property type="match status" value="2"/>
</dbReference>
<feature type="domain" description="4Fe-4S ferredoxin-type" evidence="12">
    <location>
        <begin position="244"/>
        <end position="273"/>
    </location>
</feature>
<evidence type="ECO:0000256" key="8">
    <source>
        <dbReference type="ARBA" id="ARBA00023014"/>
    </source>
</evidence>
<comment type="subunit">
    <text evidence="10">The complex is composed of six subunits: RnfA, RnfB, RnfC, RnfD, RnfE and RnfG.</text>
</comment>
<dbReference type="EMBL" id="LFQU01000034">
    <property type="protein sequence ID" value="KOO67584.1"/>
    <property type="molecule type" value="Genomic_DNA"/>
</dbReference>
<dbReference type="GO" id="GO:0009055">
    <property type="term" value="F:electron transfer activity"/>
    <property type="evidence" value="ECO:0007669"/>
    <property type="project" value="InterPro"/>
</dbReference>
<comment type="subcellular location">
    <subcellularLocation>
        <location evidence="10">Cell membrane</location>
    </subcellularLocation>
</comment>
<dbReference type="InterPro" id="IPR017896">
    <property type="entry name" value="4Fe4S_Fe-S-bd"/>
</dbReference>
<sequence length="309" mass="32296">MNFILIAVIVLGGIALISAVILYVCSKKFAVHEDPRIGQVSAILPGANCGGCGYPGCSGMASALVKGADAGSIDGLFCPVGGSDVMGQVADLLGMAVANTEPKVAVVRCNGTCELRPRIAVYDGLKTCTAVNSCGAGETGCGYGCLGCGDCVNACAFGAITMNQETGLPEVDEEKCTSCGACVKACPRNIIELRKKGIKNRRVYVRCVNKDKGAIAMKTCKAACIGCGKCEKECKFDAIKIENNLSYIDPEKCRLCRKCVEACPTHAIVAVNFPAPKVRTETSGQNVESVASSEKVNPSVESKQKEIKE</sequence>
<keyword evidence="10" id="KW-1003">Cell membrane</keyword>
<dbReference type="InterPro" id="IPR050395">
    <property type="entry name" value="4Fe4S_Ferredoxin_RnfB"/>
</dbReference>
<keyword evidence="1 10" id="KW-0813">Transport</keyword>
<feature type="domain" description="4Fe-4S ferredoxin-type" evidence="12">
    <location>
        <begin position="167"/>
        <end position="196"/>
    </location>
</feature>
<feature type="binding site" evidence="10">
    <location>
        <position position="186"/>
    </location>
    <ligand>
        <name>[4Fe-4S] cluster</name>
        <dbReference type="ChEBI" id="CHEBI:49883"/>
        <label>2</label>
    </ligand>
</feature>
<dbReference type="AlphaFoldDB" id="A0A8E1QX77"/>
<dbReference type="RefSeq" id="WP_053399062.1">
    <property type="nucleotide sequence ID" value="NZ_DAWCKJ010000074.1"/>
</dbReference>
<comment type="caution">
    <text evidence="14">The sequence shown here is derived from an EMBL/GenBank/DDBJ whole genome shotgun (WGS) entry which is preliminary data.</text>
</comment>
<reference evidence="14 15" key="1">
    <citation type="submission" date="2015-06" db="EMBL/GenBank/DDBJ databases">
        <title>Prevotella sp. 109, sp. nov., a novel member of the family Prevotellaceae isolated from human faeces.</title>
        <authorList>
            <person name="Shkoporov A.N."/>
            <person name="Chaplin A.V."/>
            <person name="Kafarskaia L.I."/>
            <person name="Efimov B.A."/>
        </authorList>
    </citation>
    <scope>NUCLEOTIDE SEQUENCE [LARGE SCALE GENOMIC DNA]</scope>
    <source>
        <strain evidence="14 15">109</strain>
    </source>
</reference>
<comment type="similarity">
    <text evidence="10">Belongs to the 4Fe4S bacterial-type ferredoxin family. RnfB subfamily.</text>
</comment>
<feature type="binding site" evidence="10">
    <location>
        <position position="148"/>
    </location>
    <ligand>
        <name>[4Fe-4S] cluster</name>
        <dbReference type="ChEBI" id="CHEBI:49883"/>
        <label>2</label>
    </ligand>
</feature>
<dbReference type="SUPFAM" id="SSF54862">
    <property type="entry name" value="4Fe-4S ferredoxins"/>
    <property type="match status" value="2"/>
</dbReference>
<dbReference type="Gene3D" id="3.30.70.20">
    <property type="match status" value="2"/>
</dbReference>
<keyword evidence="5 10" id="KW-1278">Translocase</keyword>
<dbReference type="GO" id="GO:0046872">
    <property type="term" value="F:metal ion binding"/>
    <property type="evidence" value="ECO:0007669"/>
    <property type="project" value="UniProtKB-KW"/>
</dbReference>
<dbReference type="GO" id="GO:0005886">
    <property type="term" value="C:plasma membrane"/>
    <property type="evidence" value="ECO:0007669"/>
    <property type="project" value="UniProtKB-SubCell"/>
</dbReference>
<dbReference type="Pfam" id="PF12838">
    <property type="entry name" value="Fer4_7"/>
    <property type="match status" value="1"/>
</dbReference>
<evidence type="ECO:0000256" key="4">
    <source>
        <dbReference type="ARBA" id="ARBA00022737"/>
    </source>
</evidence>
<dbReference type="NCBIfam" id="NF005504">
    <property type="entry name" value="PRK07118.1-3"/>
    <property type="match status" value="1"/>
</dbReference>
<feature type="domain" description="4Fe-4S" evidence="13">
    <location>
        <begin position="32"/>
        <end position="95"/>
    </location>
</feature>
<dbReference type="OrthoDB" id="9789936at2"/>
<dbReference type="CDD" id="cd10549">
    <property type="entry name" value="MtMvhB_like"/>
    <property type="match status" value="1"/>
</dbReference>
<evidence type="ECO:0000256" key="10">
    <source>
        <dbReference type="HAMAP-Rule" id="MF_00463"/>
    </source>
</evidence>
<keyword evidence="4 10" id="KW-0677">Repeat</keyword>
<feature type="region of interest" description="Hydrophobic" evidence="10">
    <location>
        <begin position="1"/>
        <end position="26"/>
    </location>
</feature>